<feature type="region of interest" description="Disordered" evidence="7">
    <location>
        <begin position="12"/>
        <end position="50"/>
    </location>
</feature>
<dbReference type="AlphaFoldDB" id="A0AAW1XN03"/>
<organism evidence="8 9">
    <name type="scientific">Rubus argutus</name>
    <name type="common">Southern blackberry</name>
    <dbReference type="NCBI Taxonomy" id="59490"/>
    <lineage>
        <taxon>Eukaryota</taxon>
        <taxon>Viridiplantae</taxon>
        <taxon>Streptophyta</taxon>
        <taxon>Embryophyta</taxon>
        <taxon>Tracheophyta</taxon>
        <taxon>Spermatophyta</taxon>
        <taxon>Magnoliopsida</taxon>
        <taxon>eudicotyledons</taxon>
        <taxon>Gunneridae</taxon>
        <taxon>Pentapetalae</taxon>
        <taxon>rosids</taxon>
        <taxon>fabids</taxon>
        <taxon>Rosales</taxon>
        <taxon>Rosaceae</taxon>
        <taxon>Rosoideae</taxon>
        <taxon>Rosoideae incertae sedis</taxon>
        <taxon>Rubus</taxon>
    </lineage>
</organism>
<evidence type="ECO:0000256" key="3">
    <source>
        <dbReference type="ARBA" id="ARBA00022692"/>
    </source>
</evidence>
<comment type="similarity">
    <text evidence="2 6">Belongs to the peroxisomal membrane protein PXMP2/4 family.</text>
</comment>
<sequence>MASIHAIAPQNFLNLPKPNSRKPINAQPKPISSSNLCGPKHSKIQTFPGNNRKDRWVLNSMVEHQECDVIPVQSSDCTDKQEGMVLSRVESEGVESELVSQVGGFGASEGRLSFEGAGGFGSSGVGNETGNEEFERLVDRTINATIVLAAGTFAITKLLTIDQDYWQGWTIFEIVRYAPQHNWIAYEEALKANPVFAKMVISGVVYSVGDWIAQCFEGKPIFEFDRLRMFRSGLVGFTLHGSLSHYYYQFCEELFPFQGCDILAHVDCRVEALAICPSCYLWCDPRRTKALMGGLCRVNWVTILSTYSNEKSEARISEAPA</sequence>
<keyword evidence="4" id="KW-1133">Transmembrane helix</keyword>
<comment type="caution">
    <text evidence="8">The sequence shown here is derived from an EMBL/GenBank/DDBJ whole genome shotgun (WGS) entry which is preliminary data.</text>
</comment>
<evidence type="ECO:0000256" key="4">
    <source>
        <dbReference type="ARBA" id="ARBA00022989"/>
    </source>
</evidence>
<evidence type="ECO:0000256" key="1">
    <source>
        <dbReference type="ARBA" id="ARBA00004141"/>
    </source>
</evidence>
<evidence type="ECO:0008006" key="10">
    <source>
        <dbReference type="Google" id="ProtNLM"/>
    </source>
</evidence>
<dbReference type="InterPro" id="IPR007248">
    <property type="entry name" value="Mpv17_PMP22"/>
</dbReference>
<accession>A0AAW1XN03</accession>
<evidence type="ECO:0000256" key="5">
    <source>
        <dbReference type="ARBA" id="ARBA00023136"/>
    </source>
</evidence>
<keyword evidence="3" id="KW-0812">Transmembrane</keyword>
<comment type="subcellular location">
    <subcellularLocation>
        <location evidence="1">Membrane</location>
        <topology evidence="1">Multi-pass membrane protein</topology>
    </subcellularLocation>
</comment>
<dbReference type="EMBL" id="JBEDUW010000003">
    <property type="protein sequence ID" value="KAK9938187.1"/>
    <property type="molecule type" value="Genomic_DNA"/>
</dbReference>
<evidence type="ECO:0000256" key="7">
    <source>
        <dbReference type="SAM" id="MobiDB-lite"/>
    </source>
</evidence>
<keyword evidence="5" id="KW-0472">Membrane</keyword>
<protein>
    <recommendedName>
        <fullName evidence="10">Peroxisomal membrane protein 2</fullName>
    </recommendedName>
</protein>
<reference evidence="8 9" key="1">
    <citation type="journal article" date="2023" name="G3 (Bethesda)">
        <title>A chromosome-length genome assembly and annotation of blackberry (Rubus argutus, cv. 'Hillquist').</title>
        <authorList>
            <person name="Bruna T."/>
            <person name="Aryal R."/>
            <person name="Dudchenko O."/>
            <person name="Sargent D.J."/>
            <person name="Mead D."/>
            <person name="Buti M."/>
            <person name="Cavallini A."/>
            <person name="Hytonen T."/>
            <person name="Andres J."/>
            <person name="Pham M."/>
            <person name="Weisz D."/>
            <person name="Mascagni F."/>
            <person name="Usai G."/>
            <person name="Natali L."/>
            <person name="Bassil N."/>
            <person name="Fernandez G.E."/>
            <person name="Lomsadze A."/>
            <person name="Armour M."/>
            <person name="Olukolu B."/>
            <person name="Poorten T."/>
            <person name="Britton C."/>
            <person name="Davik J."/>
            <person name="Ashrafi H."/>
            <person name="Aiden E.L."/>
            <person name="Borodovsky M."/>
            <person name="Worthington M."/>
        </authorList>
    </citation>
    <scope>NUCLEOTIDE SEQUENCE [LARGE SCALE GENOMIC DNA]</scope>
    <source>
        <strain evidence="8">PI 553951</strain>
    </source>
</reference>
<evidence type="ECO:0000313" key="8">
    <source>
        <dbReference type="EMBL" id="KAK9938187.1"/>
    </source>
</evidence>
<proteinExistence type="inferred from homology"/>
<dbReference type="GO" id="GO:0016020">
    <property type="term" value="C:membrane"/>
    <property type="evidence" value="ECO:0007669"/>
    <property type="project" value="UniProtKB-SubCell"/>
</dbReference>
<dbReference type="PANTHER" id="PTHR11266:SF16">
    <property type="entry name" value="PROTEIN SYM1"/>
    <property type="match status" value="1"/>
</dbReference>
<dbReference type="PANTHER" id="PTHR11266">
    <property type="entry name" value="PEROXISOMAL MEMBRANE PROTEIN 2, PXMP2 MPV17"/>
    <property type="match status" value="1"/>
</dbReference>
<dbReference type="Proteomes" id="UP001457282">
    <property type="component" value="Unassembled WGS sequence"/>
</dbReference>
<keyword evidence="9" id="KW-1185">Reference proteome</keyword>
<evidence type="ECO:0000313" key="9">
    <source>
        <dbReference type="Proteomes" id="UP001457282"/>
    </source>
</evidence>
<name>A0AAW1XN03_RUBAR</name>
<gene>
    <name evidence="8" type="ORF">M0R45_014940</name>
</gene>
<evidence type="ECO:0000256" key="6">
    <source>
        <dbReference type="RuleBase" id="RU363053"/>
    </source>
</evidence>
<evidence type="ECO:0000256" key="2">
    <source>
        <dbReference type="ARBA" id="ARBA00006824"/>
    </source>
</evidence>
<dbReference type="GO" id="GO:0005737">
    <property type="term" value="C:cytoplasm"/>
    <property type="evidence" value="ECO:0007669"/>
    <property type="project" value="TreeGrafter"/>
</dbReference>